<keyword evidence="3" id="KW-1185">Reference proteome</keyword>
<dbReference type="AlphaFoldDB" id="A0A0H4QKK1"/>
<evidence type="ECO:0000313" key="3">
    <source>
        <dbReference type="Proteomes" id="UP000036106"/>
    </source>
</evidence>
<accession>A0A0H4QKK1</accession>
<dbReference type="OrthoDB" id="2296804at2"/>
<feature type="transmembrane region" description="Helical" evidence="1">
    <location>
        <begin position="68"/>
        <end position="90"/>
    </location>
</feature>
<keyword evidence="1" id="KW-0812">Transmembrane</keyword>
<dbReference type="PATRIC" id="fig|1007676.4.peg.1776"/>
<dbReference type="STRING" id="1007676.ABM34_08755"/>
<evidence type="ECO:0000256" key="1">
    <source>
        <dbReference type="SAM" id="Phobius"/>
    </source>
</evidence>
<keyword evidence="1" id="KW-0472">Membrane</keyword>
<keyword evidence="1" id="KW-1133">Transmembrane helix</keyword>
<dbReference type="EMBL" id="CP012034">
    <property type="protein sequence ID" value="AKP67611.1"/>
    <property type="molecule type" value="Genomic_DNA"/>
</dbReference>
<sequence>MGQREQVLNEFSRYQELINKIGTTLSQGSDSVHLIKDLNYQIGTKNQDEGYQKARTAKIHNIISEHKILSLLGIYAVFFLLNYFIIMRLFINGRIFIGFVLPAIISIGVVIVCSNIVDIPMIKLQESEKTQEYFGYENQLQTSNHDLNQLISQYSAFYSNSLISGFIIQPNEIVGPTFENGGKYWTPLVGGELKWIVSYLQKHQAETIHEASMLYTQQMAYENQVESNNQIIQNTNDAARAAEGARDNTSYHNWY</sequence>
<dbReference type="KEGG" id="lgn:ABM34_08755"/>
<protein>
    <submittedName>
        <fullName evidence="2">Uncharacterized protein</fullName>
    </submittedName>
</protein>
<organism evidence="2 3">
    <name type="scientific">Companilactobacillus ginsenosidimutans</name>
    <dbReference type="NCBI Taxonomy" id="1007676"/>
    <lineage>
        <taxon>Bacteria</taxon>
        <taxon>Bacillati</taxon>
        <taxon>Bacillota</taxon>
        <taxon>Bacilli</taxon>
        <taxon>Lactobacillales</taxon>
        <taxon>Lactobacillaceae</taxon>
        <taxon>Companilactobacillus</taxon>
    </lineage>
</organism>
<proteinExistence type="predicted"/>
<reference evidence="3" key="1">
    <citation type="submission" date="2015-07" db="EMBL/GenBank/DDBJ databases">
        <title>Lactobacillus ginsenosidimutans/EMML 3141/ whole genome sequencing.</title>
        <authorList>
            <person name="Kim M.K."/>
            <person name="Im W.-T."/>
            <person name="Srinivasan S."/>
            <person name="Lee J.-J."/>
        </authorList>
    </citation>
    <scope>NUCLEOTIDE SEQUENCE [LARGE SCALE GENOMIC DNA]</scope>
    <source>
        <strain evidence="3">EMML 3041</strain>
    </source>
</reference>
<feature type="transmembrane region" description="Helical" evidence="1">
    <location>
        <begin position="96"/>
        <end position="117"/>
    </location>
</feature>
<evidence type="ECO:0000313" key="2">
    <source>
        <dbReference type="EMBL" id="AKP67611.1"/>
    </source>
</evidence>
<gene>
    <name evidence="2" type="ORF">ABM34_08755</name>
</gene>
<dbReference type="Proteomes" id="UP000036106">
    <property type="component" value="Chromosome"/>
</dbReference>
<name>A0A0H4QKK1_9LACO</name>
<dbReference type="RefSeq" id="WP_048705060.1">
    <property type="nucleotide sequence ID" value="NZ_CP012034.1"/>
</dbReference>